<gene>
    <name evidence="3" type="ORF">SUZIE_147225</name>
</gene>
<dbReference type="InterPro" id="IPR029045">
    <property type="entry name" value="ClpP/crotonase-like_dom_sf"/>
</dbReference>
<dbReference type="Pfam" id="PF00574">
    <property type="entry name" value="CLP_protease"/>
    <property type="match status" value="1"/>
</dbReference>
<name>A0AA41SYS4_SCICA</name>
<dbReference type="PANTHER" id="PTHR10381">
    <property type="entry name" value="ATP-DEPENDENT CLP PROTEASE PROTEOLYTIC SUBUNIT"/>
    <property type="match status" value="1"/>
</dbReference>
<comment type="caution">
    <text evidence="3">The sequence shown here is derived from an EMBL/GenBank/DDBJ whole genome shotgun (WGS) entry which is preliminary data.</text>
</comment>
<accession>A0AA41SYS4</accession>
<comment type="similarity">
    <text evidence="1">Belongs to the peptidase S14 family.</text>
</comment>
<evidence type="ECO:0000256" key="1">
    <source>
        <dbReference type="ARBA" id="ARBA00007039"/>
    </source>
</evidence>
<feature type="compositionally biased region" description="Polar residues" evidence="2">
    <location>
        <begin position="325"/>
        <end position="337"/>
    </location>
</feature>
<evidence type="ECO:0000313" key="4">
    <source>
        <dbReference type="Proteomes" id="UP001166674"/>
    </source>
</evidence>
<keyword evidence="3" id="KW-0645">Protease</keyword>
<feature type="compositionally biased region" description="Polar residues" evidence="2">
    <location>
        <begin position="254"/>
        <end position="274"/>
    </location>
</feature>
<dbReference type="Proteomes" id="UP001166674">
    <property type="component" value="Unassembled WGS sequence"/>
</dbReference>
<keyword evidence="3" id="KW-0378">Hydrolase</keyword>
<protein>
    <submittedName>
        <fullName evidence="3">ATP-dependent Clp protease proteolytic subunit, mitochondrial</fullName>
    </submittedName>
</protein>
<dbReference type="InterPro" id="IPR001907">
    <property type="entry name" value="ClpP"/>
</dbReference>
<dbReference type="GO" id="GO:0004176">
    <property type="term" value="F:ATP-dependent peptidase activity"/>
    <property type="evidence" value="ECO:0007669"/>
    <property type="project" value="InterPro"/>
</dbReference>
<dbReference type="InterPro" id="IPR023562">
    <property type="entry name" value="ClpP/TepA"/>
</dbReference>
<sequence>MLVGKASVMAGKCLALRPRLAASFPVQRPPGADWPCDGACMGGRSGLSSSSRTLWSRRVTASAPMTSNHGSCGSPSCASWARMMSVASLVITQLLSLQFENNKKPIHMYINSPGGMKTACLAIYDTMQYILNPICTVVRGSGRQHGLPAACCRQPRHVSLAPQLLHHDPPALRGCQGQATDIAIQAEEIMKLKKQLYNIYAKHTKQSLQVIESAMEQTATGAQWMPSSLASLTRFWSVPTQEGEDEPELVQKQPAASPTDPSVPQAPESQSSPLWGSAKAWASQTPRLPPLTSHCLLGLEQPLEELWMRGAMTGRTHCEEEHKLTPSQFPTMGNTEDPTSDEKDPVFRSSRHLSGKMLLTHHDMVMTKSFPPRGMRCFWGKDCQEERNEKHDGIHQKTKFSEDDSAVTVNWWPALIGLCCKGLESGVETH</sequence>
<dbReference type="PANTHER" id="PTHR10381:SF11">
    <property type="entry name" value="ATP-DEPENDENT CLP PROTEASE PROTEOLYTIC SUBUNIT, MITOCHONDRIAL"/>
    <property type="match status" value="1"/>
</dbReference>
<dbReference type="GO" id="GO:0009368">
    <property type="term" value="C:endopeptidase Clp complex"/>
    <property type="evidence" value="ECO:0007669"/>
    <property type="project" value="TreeGrafter"/>
</dbReference>
<dbReference type="GO" id="GO:0004252">
    <property type="term" value="F:serine-type endopeptidase activity"/>
    <property type="evidence" value="ECO:0007669"/>
    <property type="project" value="InterPro"/>
</dbReference>
<dbReference type="GO" id="GO:0051117">
    <property type="term" value="F:ATPase binding"/>
    <property type="evidence" value="ECO:0007669"/>
    <property type="project" value="TreeGrafter"/>
</dbReference>
<dbReference type="EMBL" id="JAATJV010320300">
    <property type="protein sequence ID" value="MBZ3878295.1"/>
    <property type="molecule type" value="Genomic_DNA"/>
</dbReference>
<dbReference type="Gene3D" id="3.90.226.10">
    <property type="entry name" value="2-enoyl-CoA Hydratase, Chain A, domain 1"/>
    <property type="match status" value="1"/>
</dbReference>
<dbReference type="SUPFAM" id="SSF52096">
    <property type="entry name" value="ClpP/crotonase"/>
    <property type="match status" value="1"/>
</dbReference>
<evidence type="ECO:0000256" key="2">
    <source>
        <dbReference type="SAM" id="MobiDB-lite"/>
    </source>
</evidence>
<dbReference type="GO" id="GO:0006515">
    <property type="term" value="P:protein quality control for misfolded or incompletely synthesized proteins"/>
    <property type="evidence" value="ECO:0007669"/>
    <property type="project" value="TreeGrafter"/>
</dbReference>
<feature type="region of interest" description="Disordered" evidence="2">
    <location>
        <begin position="325"/>
        <end position="346"/>
    </location>
</feature>
<proteinExistence type="inferred from homology"/>
<feature type="region of interest" description="Disordered" evidence="2">
    <location>
        <begin position="240"/>
        <end position="281"/>
    </location>
</feature>
<organism evidence="3 4">
    <name type="scientific">Sciurus carolinensis</name>
    <name type="common">Eastern gray squirrel</name>
    <dbReference type="NCBI Taxonomy" id="30640"/>
    <lineage>
        <taxon>Eukaryota</taxon>
        <taxon>Metazoa</taxon>
        <taxon>Chordata</taxon>
        <taxon>Craniata</taxon>
        <taxon>Vertebrata</taxon>
        <taxon>Euteleostomi</taxon>
        <taxon>Mammalia</taxon>
        <taxon>Eutheria</taxon>
        <taxon>Euarchontoglires</taxon>
        <taxon>Glires</taxon>
        <taxon>Rodentia</taxon>
        <taxon>Sciuromorpha</taxon>
        <taxon>Sciuridae</taxon>
        <taxon>Sciurinae</taxon>
        <taxon>Sciurini</taxon>
        <taxon>Sciurus</taxon>
    </lineage>
</organism>
<evidence type="ECO:0000313" key="3">
    <source>
        <dbReference type="EMBL" id="MBZ3878295.1"/>
    </source>
</evidence>
<dbReference type="CDD" id="cd07017">
    <property type="entry name" value="S14_ClpP_2"/>
    <property type="match status" value="1"/>
</dbReference>
<keyword evidence="4" id="KW-1185">Reference proteome</keyword>
<dbReference type="AlphaFoldDB" id="A0AA41SYS4"/>
<reference evidence="3" key="1">
    <citation type="submission" date="2020-03" db="EMBL/GenBank/DDBJ databases">
        <title>Studies in the Genomics of Life Span.</title>
        <authorList>
            <person name="Glass D."/>
        </authorList>
    </citation>
    <scope>NUCLEOTIDE SEQUENCE</scope>
    <source>
        <strain evidence="3">SUZIE</strain>
        <tissue evidence="3">Muscle</tissue>
    </source>
</reference>